<feature type="region of interest" description="Disordered" evidence="1">
    <location>
        <begin position="389"/>
        <end position="448"/>
    </location>
</feature>
<feature type="compositionally biased region" description="Polar residues" evidence="1">
    <location>
        <begin position="1574"/>
        <end position="1585"/>
    </location>
</feature>
<feature type="compositionally biased region" description="Polar residues" evidence="1">
    <location>
        <begin position="896"/>
        <end position="906"/>
    </location>
</feature>
<evidence type="ECO:0000256" key="1">
    <source>
        <dbReference type="SAM" id="MobiDB-lite"/>
    </source>
</evidence>
<keyword evidence="3" id="KW-1185">Reference proteome</keyword>
<sequence>MKAISKEMRKRQKHFPWLKTFVKEFLRTYPSCKKTLQYLVENIEKEVKELKIGPKKKTKVLFETVNDLYLHFWWKIHWKQSSLWKNYCNVNTPHSYRCIETLKCFGKLLNFLIYLGIILSQGSSDSLWINRVLQAINILPVNDEIVYDALLQLHILKKKYRRSYMKILRHILCSRIILNISEPVVYVKTLMLFRRLKNYTEDEVAKASLISTASRIKPPQKLASWLSSLEISVDVSKSIVDQLFKKNSKQVFQNFYRVLIDSENSGSNNKEKGSTFKKKSDKNESGNEKEEENLLKVAVGIIDTPNKDINCNFQTIDKINIDGENNQIKKVLHLPKLCNQIKNSKKKKKNHATNKSINLVNTESNTKSTMQLVNTKTVNLIKTSLDSQNNSTKLKKTKKKKKPKAKTGYIETTLTSKNNDTKSIETSNNKKSGSKGKKPKKKKKTKEINNSINEIPFCKKSDSLNLEIHSNEAHLSTNGDSVLINNKLLNHEGTNQRFKDANDSSLSKNNLIIDEKKSNDEENSAIKKLRLTQSAIENQISQTDKERYNVCLEKSNDKISNRNDLSSKLPNLLANYEIYSSADESETAKKDVSSCPLMESGDNVLVPDTCQNDFNSIVPFNLDSWIPSKDDTSISNDDSLNSDKYPFDSLNVIKRTDTCRDNQSDNLSFSDSAFEYINDSEVSRDTFVSNDGSQISDKYPYVPLIDIRKNKKWRSYQNSNYSNSSFDDSVTGNIKDSEVSQDTCISYDGSQISDKIPFVSLVDIKKMKNRNLYEKSSCSNSSYNSSCVEKINVSETSQNDCISSEESQISNKNPNNIKKVDKIDNHNDLNYDPILGNLNSKEIIDTSNQNPDNSLCHDSYTSENRKDKSPSIQGKNRNVGNENKVSELPPDEILVQSKQFHENQSPCEKHSKTGTQSMEQDLVRTNLKTKTNSPITRLRKQTNYNTRKKQGKRKCSSDNIKDLVQPQEEEKCCQELETSATDANGDVYMNDLSTLLPNHGDIETQENETTSPSTDIALNNSDTQDLSQYQEYANCKEPNILSHELNGKQSASLIFQANAKQQPCVTFPNANHQSDIPTCSIETVIDEFLESELSKVHGSCNNLNPGRLSDNVTEKTHAGSVHSVDKNAYSPFQTNSDLVPSDCFSYKSNLNPSPQNNNQSNILSVSSSSALENRSIENEVARSLLNLSVNENPQLVALPTNPDHRKENTNPVIANLHPGNSTYIVDCNIINDFDSRNSSRAGSSVSGDTTTIKVVLNLINAKPENSSSPQNPNSLGNTFLAASNSSQGLHSSVASGQVMNNSNCSFPMHRNNSYSSAPPFFSRTVNELDTPPDSERHLRMPSIPTVKNTVSPCSEDKANFMSSSKSNGRSSTPKSLSRKRQRKEFSHSSESTNEWGISKLDLNSPFSDIRPLQCEDAMSTLNVRQKRNNNSAKDKQNKKSISRTADHSMPNGKKTAFPYRNSRPSIYSDESEDDLSVSTMSLLSGEETDHSLLKTTDNEISPKSPLHNENISSKNKQWTSNTLTDGSFIKSVDNKISTKSPLHRKNNNTRNKTKKLFQEEKWALDSLTIESPVNEPSTVLGQPTAQKKRKPIKVTKTVKKPKTSLKRDYNLRSRPLLTPPAKLMSYIT</sequence>
<feature type="compositionally biased region" description="Basic residues" evidence="1">
    <location>
        <begin position="1586"/>
        <end position="1603"/>
    </location>
</feature>
<organism evidence="2 3">
    <name type="scientific">Larinioides sclopetarius</name>
    <dbReference type="NCBI Taxonomy" id="280406"/>
    <lineage>
        <taxon>Eukaryota</taxon>
        <taxon>Metazoa</taxon>
        <taxon>Ecdysozoa</taxon>
        <taxon>Arthropoda</taxon>
        <taxon>Chelicerata</taxon>
        <taxon>Arachnida</taxon>
        <taxon>Araneae</taxon>
        <taxon>Araneomorphae</taxon>
        <taxon>Entelegynae</taxon>
        <taxon>Araneoidea</taxon>
        <taxon>Araneidae</taxon>
        <taxon>Larinioides</taxon>
    </lineage>
</organism>
<accession>A0AAV1ZDC2</accession>
<feature type="region of interest" description="Disordered" evidence="1">
    <location>
        <begin position="843"/>
        <end position="919"/>
    </location>
</feature>
<dbReference type="Proteomes" id="UP001497382">
    <property type="component" value="Unassembled WGS sequence"/>
</dbReference>
<feature type="compositionally biased region" description="Polar residues" evidence="1">
    <location>
        <begin position="1360"/>
        <end position="1375"/>
    </location>
</feature>
<feature type="compositionally biased region" description="Polar residues" evidence="1">
    <location>
        <begin position="843"/>
        <end position="853"/>
    </location>
</feature>
<proteinExistence type="predicted"/>
<reference evidence="2 3" key="1">
    <citation type="submission" date="2024-04" db="EMBL/GenBank/DDBJ databases">
        <authorList>
            <person name="Rising A."/>
            <person name="Reimegard J."/>
            <person name="Sonavane S."/>
            <person name="Akerstrom W."/>
            <person name="Nylinder S."/>
            <person name="Hedman E."/>
            <person name="Kallberg Y."/>
        </authorList>
    </citation>
    <scope>NUCLEOTIDE SEQUENCE [LARGE SCALE GENOMIC DNA]</scope>
</reference>
<comment type="caution">
    <text evidence="2">The sequence shown here is derived from an EMBL/GenBank/DDBJ whole genome shotgun (WGS) entry which is preliminary data.</text>
</comment>
<feature type="compositionally biased region" description="Polar residues" evidence="1">
    <location>
        <begin position="870"/>
        <end position="883"/>
    </location>
</feature>
<feature type="region of interest" description="Disordered" evidence="1">
    <location>
        <begin position="798"/>
        <end position="825"/>
    </location>
</feature>
<evidence type="ECO:0000313" key="2">
    <source>
        <dbReference type="EMBL" id="CAL1269503.1"/>
    </source>
</evidence>
<feature type="region of interest" description="Disordered" evidence="1">
    <location>
        <begin position="265"/>
        <end position="290"/>
    </location>
</feature>
<protein>
    <submittedName>
        <fullName evidence="2">Uncharacterized protein</fullName>
    </submittedName>
</protein>
<feature type="compositionally biased region" description="Basic and acidic residues" evidence="1">
    <location>
        <begin position="281"/>
        <end position="290"/>
    </location>
</feature>
<feature type="compositionally biased region" description="Basic residues" evidence="1">
    <location>
        <begin position="432"/>
        <end position="445"/>
    </location>
</feature>
<feature type="region of interest" description="Disordered" evidence="1">
    <location>
        <begin position="1323"/>
        <end position="1393"/>
    </location>
</feature>
<feature type="compositionally biased region" description="Basic residues" evidence="1">
    <location>
        <begin position="393"/>
        <end position="405"/>
    </location>
</feature>
<feature type="compositionally biased region" description="Polar residues" evidence="1">
    <location>
        <begin position="1422"/>
        <end position="1431"/>
    </location>
</feature>
<feature type="compositionally biased region" description="Polar residues" evidence="1">
    <location>
        <begin position="1493"/>
        <end position="1512"/>
    </location>
</feature>
<feature type="region of interest" description="Disordered" evidence="1">
    <location>
        <begin position="1574"/>
        <end position="1603"/>
    </location>
</feature>
<feature type="region of interest" description="Disordered" evidence="1">
    <location>
        <begin position="1262"/>
        <end position="1281"/>
    </location>
</feature>
<dbReference type="EMBL" id="CAXIEN010000041">
    <property type="protein sequence ID" value="CAL1269503.1"/>
    <property type="molecule type" value="Genomic_DNA"/>
</dbReference>
<name>A0AAV1ZDC2_9ARAC</name>
<feature type="region of interest" description="Disordered" evidence="1">
    <location>
        <begin position="1487"/>
        <end position="1512"/>
    </location>
</feature>
<feature type="region of interest" description="Disordered" evidence="1">
    <location>
        <begin position="1422"/>
        <end position="1473"/>
    </location>
</feature>
<feature type="compositionally biased region" description="Low complexity" evidence="1">
    <location>
        <begin position="1263"/>
        <end position="1274"/>
    </location>
</feature>
<evidence type="ECO:0000313" key="3">
    <source>
        <dbReference type="Proteomes" id="UP001497382"/>
    </source>
</evidence>
<feature type="compositionally biased region" description="Polar residues" evidence="1">
    <location>
        <begin position="798"/>
        <end position="816"/>
    </location>
</feature>
<gene>
    <name evidence="2" type="ORF">LARSCL_LOCUS4776</name>
</gene>